<dbReference type="HAMAP" id="MF_00480_B">
    <property type="entry name" value="Ribosomal_uS7_B"/>
    <property type="match status" value="1"/>
</dbReference>
<keyword evidence="2 7" id="KW-0699">rRNA-binding</keyword>
<dbReference type="GO" id="GO:0019843">
    <property type="term" value="F:rRNA binding"/>
    <property type="evidence" value="ECO:0007669"/>
    <property type="project" value="UniProtKB-UniRule"/>
</dbReference>
<name>A0A088CKE9_9CHLO</name>
<dbReference type="Pfam" id="PF00177">
    <property type="entry name" value="Ribosomal_S7"/>
    <property type="match status" value="1"/>
</dbReference>
<evidence type="ECO:0000256" key="7">
    <source>
        <dbReference type="HAMAP-Rule" id="MF_00480"/>
    </source>
</evidence>
<dbReference type="GeneID" id="20356190"/>
<keyword evidence="3 7" id="KW-0694">RNA-binding</keyword>
<accession>A0A088CKE9</accession>
<dbReference type="PIRSF" id="PIRSF002122">
    <property type="entry name" value="RPS7p_RPS7a_RPS5e_RPS7o"/>
    <property type="match status" value="1"/>
</dbReference>
<dbReference type="RefSeq" id="YP_009057835.1">
    <property type="nucleotide sequence ID" value="NC_024829.1"/>
</dbReference>
<dbReference type="Gene3D" id="1.10.455.10">
    <property type="entry name" value="Ribosomal protein S7 domain"/>
    <property type="match status" value="1"/>
</dbReference>
<evidence type="ECO:0000256" key="1">
    <source>
        <dbReference type="ARBA" id="ARBA00007151"/>
    </source>
</evidence>
<evidence type="ECO:0000256" key="3">
    <source>
        <dbReference type="ARBA" id="ARBA00022884"/>
    </source>
</evidence>
<dbReference type="EMBL" id="KJ746600">
    <property type="protein sequence ID" value="AID67734.1"/>
    <property type="molecule type" value="Genomic_DNA"/>
</dbReference>
<dbReference type="InterPro" id="IPR020606">
    <property type="entry name" value="Ribosomal_uS7_CS"/>
</dbReference>
<evidence type="ECO:0000256" key="6">
    <source>
        <dbReference type="ARBA" id="ARBA00035151"/>
    </source>
</evidence>
<dbReference type="FunFam" id="1.10.455.10:FF:000001">
    <property type="entry name" value="30S ribosomal protein S7"/>
    <property type="match status" value="1"/>
</dbReference>
<geneLocation type="chloroplast" evidence="10"/>
<keyword evidence="10" id="KW-0150">Chloroplast</keyword>
<evidence type="ECO:0000256" key="5">
    <source>
        <dbReference type="ARBA" id="ARBA00023274"/>
    </source>
</evidence>
<keyword evidence="4 7" id="KW-0689">Ribosomal protein</keyword>
<keyword evidence="10" id="KW-0934">Plastid</keyword>
<comment type="similarity">
    <text evidence="1 7 8">Belongs to the universal ribosomal protein uS7 family.</text>
</comment>
<dbReference type="InterPro" id="IPR023798">
    <property type="entry name" value="Ribosomal_uS7_dom"/>
</dbReference>
<evidence type="ECO:0000313" key="10">
    <source>
        <dbReference type="EMBL" id="AID67734.1"/>
    </source>
</evidence>
<dbReference type="GO" id="GO:0009507">
    <property type="term" value="C:chloroplast"/>
    <property type="evidence" value="ECO:0007669"/>
    <property type="project" value="UniProtKB-SubCell"/>
</dbReference>
<keyword evidence="5 7" id="KW-0687">Ribonucleoprotein</keyword>
<reference evidence="10" key="1">
    <citation type="journal article" date="2014" name="BMC Genomics">
        <title>Six newly sequenced chloroplast genomes from prasinophyte green algae provide insights into the relationships among prasinophyte lineages and the diversity of streamlined genome architecture in picoplanktonic species.</title>
        <authorList>
            <person name="Lemieux C."/>
            <person name="Otis C."/>
            <person name="Turmel M."/>
        </authorList>
    </citation>
    <scope>NUCLEOTIDE SEQUENCE</scope>
</reference>
<evidence type="ECO:0000256" key="2">
    <source>
        <dbReference type="ARBA" id="ARBA00022730"/>
    </source>
</evidence>
<dbReference type="InterPro" id="IPR036823">
    <property type="entry name" value="Ribosomal_uS7_dom_sf"/>
</dbReference>
<sequence>MSRRSTPPKRPISPDPVYNSLLVQMVISHLLKKGKKALAYRILYDAMKQIEEMTQEDPLKILEEAVCNSTPRLEVKARRVGGSTYQVPLEVKPQRGTALALRWLLASARTRPGRDMVSKLANEIVDASNKIGNAVRKRDETHRMAEANKAFAHYRF</sequence>
<dbReference type="InterPro" id="IPR005717">
    <property type="entry name" value="Ribosomal_uS7_bac/org-type"/>
</dbReference>
<comment type="subcellular location">
    <subcellularLocation>
        <location evidence="7">Plastid</location>
        <location evidence="7">Chloroplast</location>
    </subcellularLocation>
</comment>
<dbReference type="GO" id="GO:0006412">
    <property type="term" value="P:translation"/>
    <property type="evidence" value="ECO:0007669"/>
    <property type="project" value="UniProtKB-UniRule"/>
</dbReference>
<evidence type="ECO:0000256" key="4">
    <source>
        <dbReference type="ARBA" id="ARBA00022980"/>
    </source>
</evidence>
<comment type="subunit">
    <text evidence="7">Part of the 30S ribosomal subunit.</text>
</comment>
<evidence type="ECO:0000256" key="8">
    <source>
        <dbReference type="RuleBase" id="RU003619"/>
    </source>
</evidence>
<dbReference type="InterPro" id="IPR000235">
    <property type="entry name" value="Ribosomal_uS7"/>
</dbReference>
<dbReference type="GO" id="GO:0003735">
    <property type="term" value="F:structural constituent of ribosome"/>
    <property type="evidence" value="ECO:0007669"/>
    <property type="project" value="InterPro"/>
</dbReference>
<feature type="domain" description="Small ribosomal subunit protein uS7" evidence="9">
    <location>
        <begin position="3"/>
        <end position="149"/>
    </location>
</feature>
<dbReference type="SUPFAM" id="SSF47973">
    <property type="entry name" value="Ribosomal protein S7"/>
    <property type="match status" value="1"/>
</dbReference>
<dbReference type="PROSITE" id="PS00052">
    <property type="entry name" value="RIBOSOMAL_S7"/>
    <property type="match status" value="1"/>
</dbReference>
<dbReference type="AlphaFoldDB" id="A0A088CKE9"/>
<gene>
    <name evidence="7 10" type="primary">rps7</name>
</gene>
<comment type="function">
    <text evidence="7">One of the primary rRNA binding proteins, it binds directly to 16S rRNA where it nucleates assembly of the head domain of the 30S subunit.</text>
</comment>
<organism evidence="10">
    <name type="scientific">Nephroselmis astigmatica</name>
    <dbReference type="NCBI Taxonomy" id="259378"/>
    <lineage>
        <taxon>Eukaryota</taxon>
        <taxon>Viridiplantae</taxon>
        <taxon>Chlorophyta</taxon>
        <taxon>Nephroselmidophyceae</taxon>
        <taxon>Nephroselmidales</taxon>
        <taxon>Nephroselmidaceae</taxon>
        <taxon>Nephroselmis</taxon>
    </lineage>
</organism>
<evidence type="ECO:0000259" key="9">
    <source>
        <dbReference type="Pfam" id="PF00177"/>
    </source>
</evidence>
<proteinExistence type="inferred from homology"/>
<dbReference type="GO" id="GO:0015935">
    <property type="term" value="C:small ribosomal subunit"/>
    <property type="evidence" value="ECO:0007669"/>
    <property type="project" value="InterPro"/>
</dbReference>
<dbReference type="CDD" id="cd14871">
    <property type="entry name" value="uS7_Chloroplast"/>
    <property type="match status" value="1"/>
</dbReference>
<dbReference type="PANTHER" id="PTHR11205">
    <property type="entry name" value="RIBOSOMAL PROTEIN S7"/>
    <property type="match status" value="1"/>
</dbReference>
<dbReference type="NCBIfam" id="TIGR01029">
    <property type="entry name" value="rpsG_bact"/>
    <property type="match status" value="1"/>
</dbReference>
<protein>
    <recommendedName>
        <fullName evidence="6 7">Small ribosomal subunit protein uS7c</fullName>
    </recommendedName>
</protein>